<comment type="caution">
    <text evidence="1">The sequence shown here is derived from an EMBL/GenBank/DDBJ whole genome shotgun (WGS) entry which is preliminary data.</text>
</comment>
<keyword evidence="2" id="KW-1185">Reference proteome</keyword>
<protein>
    <submittedName>
        <fullName evidence="1">DNA cytosine methyltransferase</fullName>
    </submittedName>
</protein>
<accession>A0A4Q2UQZ9</accession>
<name>A0A4Q2UQZ9_9BACT</name>
<evidence type="ECO:0000313" key="1">
    <source>
        <dbReference type="EMBL" id="RYC70095.1"/>
    </source>
</evidence>
<dbReference type="EMBL" id="SBLB01000002">
    <property type="protein sequence ID" value="RYC70095.1"/>
    <property type="molecule type" value="Genomic_DNA"/>
</dbReference>
<dbReference type="Proteomes" id="UP000290407">
    <property type="component" value="Unassembled WGS sequence"/>
</dbReference>
<keyword evidence="1" id="KW-0489">Methyltransferase</keyword>
<dbReference type="GO" id="GO:0032259">
    <property type="term" value="P:methylation"/>
    <property type="evidence" value="ECO:0007669"/>
    <property type="project" value="UniProtKB-KW"/>
</dbReference>
<sequence>MSKPILISLFDQSGSWSNPYRNAGYDIIQIDLQLGTDVFSWDYSQIDRNQVVGILAAPPCTEFAALGAKWWKKKDPKLLAESIKLVDKTLEIICHFSQGQQFKFWVIENPVGRLDKCIPALKGKRLLSFQPCEFGDPYTKRTILWGHFSPWLVRNHRKPVMGSKMHRLYGGKSERTKRLRSITPSGFADAFFQANNPAKL</sequence>
<dbReference type="GO" id="GO:0008168">
    <property type="term" value="F:methyltransferase activity"/>
    <property type="evidence" value="ECO:0007669"/>
    <property type="project" value="UniProtKB-KW"/>
</dbReference>
<organism evidence="1 2">
    <name type="scientific">Spirosoma sordidisoli</name>
    <dbReference type="NCBI Taxonomy" id="2502893"/>
    <lineage>
        <taxon>Bacteria</taxon>
        <taxon>Pseudomonadati</taxon>
        <taxon>Bacteroidota</taxon>
        <taxon>Cytophagia</taxon>
        <taxon>Cytophagales</taxon>
        <taxon>Cytophagaceae</taxon>
        <taxon>Spirosoma</taxon>
    </lineage>
</organism>
<evidence type="ECO:0000313" key="2">
    <source>
        <dbReference type="Proteomes" id="UP000290407"/>
    </source>
</evidence>
<reference evidence="1 2" key="1">
    <citation type="submission" date="2019-01" db="EMBL/GenBank/DDBJ databases">
        <title>Spirosoma flava sp. nov., a propanil-degrading bacterium isolated from herbicide-contaminated soil.</title>
        <authorList>
            <person name="Zhang L."/>
            <person name="Jiang J.-D."/>
        </authorList>
    </citation>
    <scope>NUCLEOTIDE SEQUENCE [LARGE SCALE GENOMIC DNA]</scope>
    <source>
        <strain evidence="1 2">TY50</strain>
    </source>
</reference>
<proteinExistence type="predicted"/>
<gene>
    <name evidence="1" type="ORF">EQG79_09495</name>
</gene>
<dbReference type="AlphaFoldDB" id="A0A4Q2UQZ9"/>
<dbReference type="RefSeq" id="WP_129601323.1">
    <property type="nucleotide sequence ID" value="NZ_SBLB01000002.1"/>
</dbReference>
<keyword evidence="1" id="KW-0808">Transferase</keyword>